<evidence type="ECO:0000256" key="7">
    <source>
        <dbReference type="ARBA" id="ARBA00023015"/>
    </source>
</evidence>
<protein>
    <recommendedName>
        <fullName evidence="14">General transcription factor IIH subunit 3</fullName>
    </recommendedName>
</protein>
<dbReference type="Pfam" id="PF03850">
    <property type="entry name" value="Tfb4"/>
    <property type="match status" value="1"/>
</dbReference>
<keyword evidence="8 11" id="KW-0804">Transcription</keyword>
<evidence type="ECO:0000256" key="10">
    <source>
        <dbReference type="ARBA" id="ARBA00023242"/>
    </source>
</evidence>
<evidence type="ECO:0000256" key="4">
    <source>
        <dbReference type="ARBA" id="ARBA00022763"/>
    </source>
</evidence>
<evidence type="ECO:0000256" key="1">
    <source>
        <dbReference type="ARBA" id="ARBA00004123"/>
    </source>
</evidence>
<keyword evidence="5 11" id="KW-0863">Zinc-finger</keyword>
<reference evidence="12" key="1">
    <citation type="submission" date="2021-09" db="EMBL/GenBank/DDBJ databases">
        <authorList>
            <consortium name="AG Swart"/>
            <person name="Singh M."/>
            <person name="Singh A."/>
            <person name="Seah K."/>
            <person name="Emmerich C."/>
        </authorList>
    </citation>
    <scope>NUCLEOTIDE SEQUENCE</scope>
    <source>
        <strain evidence="12">ATCC30299</strain>
    </source>
</reference>
<evidence type="ECO:0000313" key="12">
    <source>
        <dbReference type="EMBL" id="CAG9322892.1"/>
    </source>
</evidence>
<dbReference type="AlphaFoldDB" id="A0AAU9JCP6"/>
<proteinExistence type="inferred from homology"/>
<dbReference type="Gene3D" id="3.40.50.410">
    <property type="entry name" value="von Willebrand factor, type A domain"/>
    <property type="match status" value="1"/>
</dbReference>
<dbReference type="EMBL" id="CAJZBQ010000032">
    <property type="protein sequence ID" value="CAG9322892.1"/>
    <property type="molecule type" value="Genomic_DNA"/>
</dbReference>
<evidence type="ECO:0000256" key="11">
    <source>
        <dbReference type="RuleBase" id="RU368090"/>
    </source>
</evidence>
<keyword evidence="10 11" id="KW-0539">Nucleus</keyword>
<dbReference type="PANTHER" id="PTHR12831">
    <property type="entry name" value="TRANSCRIPTION INITIATION FACTOR IIH TFIIH , POLYPEPTIDE 3-RELATED"/>
    <property type="match status" value="1"/>
</dbReference>
<dbReference type="InterPro" id="IPR036465">
    <property type="entry name" value="vWFA_dom_sf"/>
</dbReference>
<accession>A0AAU9JCP6</accession>
<dbReference type="Proteomes" id="UP001162131">
    <property type="component" value="Unassembled WGS sequence"/>
</dbReference>
<dbReference type="GO" id="GO:0006355">
    <property type="term" value="P:regulation of DNA-templated transcription"/>
    <property type="evidence" value="ECO:0007669"/>
    <property type="project" value="InterPro"/>
</dbReference>
<dbReference type="GO" id="GO:0006289">
    <property type="term" value="P:nucleotide-excision repair"/>
    <property type="evidence" value="ECO:0007669"/>
    <property type="project" value="UniProtKB-UniRule"/>
</dbReference>
<dbReference type="GO" id="GO:0008270">
    <property type="term" value="F:zinc ion binding"/>
    <property type="evidence" value="ECO:0007669"/>
    <property type="project" value="UniProtKB-KW"/>
</dbReference>
<organism evidence="12 13">
    <name type="scientific">Blepharisma stoltei</name>
    <dbReference type="NCBI Taxonomy" id="1481888"/>
    <lineage>
        <taxon>Eukaryota</taxon>
        <taxon>Sar</taxon>
        <taxon>Alveolata</taxon>
        <taxon>Ciliophora</taxon>
        <taxon>Postciliodesmatophora</taxon>
        <taxon>Heterotrichea</taxon>
        <taxon>Heterotrichida</taxon>
        <taxon>Blepharismidae</taxon>
        <taxon>Blepharisma</taxon>
    </lineage>
</organism>
<evidence type="ECO:0008006" key="14">
    <source>
        <dbReference type="Google" id="ProtNLM"/>
    </source>
</evidence>
<gene>
    <name evidence="12" type="ORF">BSTOLATCC_MIC32002</name>
</gene>
<evidence type="ECO:0000256" key="9">
    <source>
        <dbReference type="ARBA" id="ARBA00023204"/>
    </source>
</evidence>
<keyword evidence="9 11" id="KW-0234">DNA repair</keyword>
<keyword evidence="4 11" id="KW-0227">DNA damage</keyword>
<dbReference type="InterPro" id="IPR004600">
    <property type="entry name" value="TFIIH_Tfb4/GTF2H3"/>
</dbReference>
<keyword evidence="3 11" id="KW-0479">Metal-binding</keyword>
<evidence type="ECO:0000256" key="8">
    <source>
        <dbReference type="ARBA" id="ARBA00023163"/>
    </source>
</evidence>
<evidence type="ECO:0000256" key="5">
    <source>
        <dbReference type="ARBA" id="ARBA00022771"/>
    </source>
</evidence>
<keyword evidence="6 11" id="KW-0862">Zinc</keyword>
<sequence length="234" mass="25741">MVQNLIIVLDAIKSHWDAPTTSMISSSLQSITLPVLLTALQGFKNALKLQNSENTLKIFICAGQTAYNSISEDEVYVSGGVWKGAAQALCYINSRKINARILIIQKHSIQNEQNAALSVMVAAQSLKVIIDGIAFSDCSVLSQTATFTGGIYIRHHSTGILQILLQVFLPTRRPTSSTFLHLRPYCTCCSREVEKAYVCSCCLALYCSFSNTCQVCNSRLLVPRDILINQTKSK</sequence>
<keyword evidence="7 11" id="KW-0805">Transcription regulation</keyword>
<evidence type="ECO:0000256" key="3">
    <source>
        <dbReference type="ARBA" id="ARBA00022723"/>
    </source>
</evidence>
<keyword evidence="13" id="KW-1185">Reference proteome</keyword>
<evidence type="ECO:0000256" key="6">
    <source>
        <dbReference type="ARBA" id="ARBA00022833"/>
    </source>
</evidence>
<evidence type="ECO:0000313" key="13">
    <source>
        <dbReference type="Proteomes" id="UP001162131"/>
    </source>
</evidence>
<name>A0AAU9JCP6_9CILI</name>
<comment type="similarity">
    <text evidence="2 11">Belongs to the TFB4 family.</text>
</comment>
<comment type="subcellular location">
    <subcellularLocation>
        <location evidence="1 11">Nucleus</location>
    </subcellularLocation>
</comment>
<dbReference type="PANTHER" id="PTHR12831:SF0">
    <property type="entry name" value="GENERAL TRANSCRIPTION FACTOR IIH SUBUNIT 3"/>
    <property type="match status" value="1"/>
</dbReference>
<comment type="caution">
    <text evidence="12">The sequence shown here is derived from an EMBL/GenBank/DDBJ whole genome shotgun (WGS) entry which is preliminary data.</text>
</comment>
<evidence type="ECO:0000256" key="2">
    <source>
        <dbReference type="ARBA" id="ARBA00005273"/>
    </source>
</evidence>
<dbReference type="GO" id="GO:0005675">
    <property type="term" value="C:transcription factor TFIIH holo complex"/>
    <property type="evidence" value="ECO:0007669"/>
    <property type="project" value="UniProtKB-UniRule"/>
</dbReference>
<dbReference type="GO" id="GO:0000439">
    <property type="term" value="C:transcription factor TFIIH core complex"/>
    <property type="evidence" value="ECO:0007669"/>
    <property type="project" value="UniProtKB-UniRule"/>
</dbReference>